<keyword evidence="1 2" id="KW-0175">Coiled coil</keyword>
<keyword evidence="6" id="KW-1185">Reference proteome</keyword>
<protein>
    <recommendedName>
        <fullName evidence="4">Myosin tail domain-containing protein</fullName>
    </recommendedName>
</protein>
<feature type="coiled-coil region" evidence="2">
    <location>
        <begin position="102"/>
        <end position="171"/>
    </location>
</feature>
<evidence type="ECO:0000313" key="6">
    <source>
        <dbReference type="Proteomes" id="UP000281553"/>
    </source>
</evidence>
<proteinExistence type="predicted"/>
<dbReference type="GO" id="GO:0016459">
    <property type="term" value="C:myosin complex"/>
    <property type="evidence" value="ECO:0007669"/>
    <property type="project" value="InterPro"/>
</dbReference>
<evidence type="ECO:0000256" key="3">
    <source>
        <dbReference type="SAM" id="MobiDB-lite"/>
    </source>
</evidence>
<feature type="region of interest" description="Disordered" evidence="3">
    <location>
        <begin position="201"/>
        <end position="253"/>
    </location>
</feature>
<dbReference type="InterPro" id="IPR002928">
    <property type="entry name" value="Myosin_tail"/>
</dbReference>
<dbReference type="EMBL" id="UYRU01053320">
    <property type="protein sequence ID" value="VDN12200.1"/>
    <property type="molecule type" value="Genomic_DNA"/>
</dbReference>
<dbReference type="Proteomes" id="UP000281553">
    <property type="component" value="Unassembled WGS sequence"/>
</dbReference>
<feature type="compositionally biased region" description="Polar residues" evidence="3">
    <location>
        <begin position="207"/>
        <end position="253"/>
    </location>
</feature>
<evidence type="ECO:0000313" key="5">
    <source>
        <dbReference type="EMBL" id="VDN12200.1"/>
    </source>
</evidence>
<feature type="domain" description="Myosin tail" evidence="4">
    <location>
        <begin position="100"/>
        <end position="172"/>
    </location>
</feature>
<evidence type="ECO:0000259" key="4">
    <source>
        <dbReference type="Pfam" id="PF01576"/>
    </source>
</evidence>
<dbReference type="Pfam" id="PF01576">
    <property type="entry name" value="Myosin_tail_1"/>
    <property type="match status" value="1"/>
</dbReference>
<dbReference type="OrthoDB" id="10254995at2759"/>
<evidence type="ECO:0000256" key="1">
    <source>
        <dbReference type="ARBA" id="ARBA00023054"/>
    </source>
</evidence>
<organism evidence="5 6">
    <name type="scientific">Dibothriocephalus latus</name>
    <name type="common">Fish tapeworm</name>
    <name type="synonym">Diphyllobothrium latum</name>
    <dbReference type="NCBI Taxonomy" id="60516"/>
    <lineage>
        <taxon>Eukaryota</taxon>
        <taxon>Metazoa</taxon>
        <taxon>Spiralia</taxon>
        <taxon>Lophotrochozoa</taxon>
        <taxon>Platyhelminthes</taxon>
        <taxon>Cestoda</taxon>
        <taxon>Eucestoda</taxon>
        <taxon>Diphyllobothriidea</taxon>
        <taxon>Diphyllobothriidae</taxon>
        <taxon>Dibothriocephalus</taxon>
    </lineage>
</organism>
<name>A0A3P7LFR4_DIBLA</name>
<reference evidence="5 6" key="1">
    <citation type="submission" date="2018-11" db="EMBL/GenBank/DDBJ databases">
        <authorList>
            <consortium name="Pathogen Informatics"/>
        </authorList>
    </citation>
    <scope>NUCLEOTIDE SEQUENCE [LARGE SCALE GENOMIC DNA]</scope>
</reference>
<sequence length="253" mass="28218">MREKMAELEKEGGKRLKLQVTALEGRLAATEEQLEVETPNALFTRTRHDVFLRKGYFAWGPPNACTSRHFPGERLGQSPQIGYGNGNILQILNTDADTATELDEEKLSSTQMKEQVEKAQSAAKRFKGAMESMEDEINQLKSQRRRLQRDLEEITEQKETSERELLTLRSKINRLSYRPLDNYTGDSDQELSPFDIYNFRTGRMGSTGASRPSTRTGGDNTPDDAQSTADTSAPGSDPNASVTTPNSNHTAAE</sequence>
<gene>
    <name evidence="5" type="ORF">DILT_LOCUS8031</name>
</gene>
<evidence type="ECO:0000256" key="2">
    <source>
        <dbReference type="SAM" id="Coils"/>
    </source>
</evidence>
<dbReference type="Gene3D" id="6.10.250.2420">
    <property type="match status" value="1"/>
</dbReference>
<dbReference type="AlphaFoldDB" id="A0A3P7LFR4"/>
<accession>A0A3P7LFR4</accession>